<comment type="caution">
    <text evidence="1">The sequence shown here is derived from an EMBL/GenBank/DDBJ whole genome shotgun (WGS) entry which is preliminary data.</text>
</comment>
<keyword evidence="2" id="KW-1185">Reference proteome</keyword>
<gene>
    <name evidence="1" type="ORF">Taro_056026</name>
</gene>
<proteinExistence type="predicted"/>
<evidence type="ECO:0000313" key="1">
    <source>
        <dbReference type="EMBL" id="MQM22966.1"/>
    </source>
</evidence>
<dbReference type="EMBL" id="NMUH01014585">
    <property type="protein sequence ID" value="MQM22966.1"/>
    <property type="molecule type" value="Genomic_DNA"/>
</dbReference>
<accession>A0A843XUK8</accession>
<name>A0A843XUK8_COLES</name>
<dbReference type="Proteomes" id="UP000652761">
    <property type="component" value="Unassembled WGS sequence"/>
</dbReference>
<dbReference type="AlphaFoldDB" id="A0A843XUK8"/>
<reference evidence="1" key="1">
    <citation type="submission" date="2017-07" db="EMBL/GenBank/DDBJ databases">
        <title>Taro Niue Genome Assembly and Annotation.</title>
        <authorList>
            <person name="Atibalentja N."/>
            <person name="Keating K."/>
            <person name="Fields C.J."/>
        </authorList>
    </citation>
    <scope>NUCLEOTIDE SEQUENCE</scope>
    <source>
        <strain evidence="1">Niue_2</strain>
        <tissue evidence="1">Leaf</tissue>
    </source>
</reference>
<protein>
    <submittedName>
        <fullName evidence="1">Uncharacterized protein</fullName>
    </submittedName>
</protein>
<organism evidence="1 2">
    <name type="scientific">Colocasia esculenta</name>
    <name type="common">Wild taro</name>
    <name type="synonym">Arum esculentum</name>
    <dbReference type="NCBI Taxonomy" id="4460"/>
    <lineage>
        <taxon>Eukaryota</taxon>
        <taxon>Viridiplantae</taxon>
        <taxon>Streptophyta</taxon>
        <taxon>Embryophyta</taxon>
        <taxon>Tracheophyta</taxon>
        <taxon>Spermatophyta</taxon>
        <taxon>Magnoliopsida</taxon>
        <taxon>Liliopsida</taxon>
        <taxon>Araceae</taxon>
        <taxon>Aroideae</taxon>
        <taxon>Colocasieae</taxon>
        <taxon>Colocasia</taxon>
    </lineage>
</organism>
<evidence type="ECO:0000313" key="2">
    <source>
        <dbReference type="Proteomes" id="UP000652761"/>
    </source>
</evidence>
<sequence>MGQLVALWVGQHVSRQCLSAFLFPHPSFFPGPKRTGAVVAAEAQLRARLSRERGGLEGFLGAAVLAFGISGAPTPVESDRSAVAPGTQAREASRGGVGAFSRRFVLLASTRFWVAEHRRSGDRGVWVQGRGGRFPHCDGEVPKHSVRSLSFWRGGGSVASRSRPGHWQFGVARVVVVGACTICNGRTAVRAVAPVELSRSPRLEAATQTSAVWLGESVTLVEVSKVMACP</sequence>